<dbReference type="GO" id="GO:0008199">
    <property type="term" value="F:ferric iron binding"/>
    <property type="evidence" value="ECO:0007669"/>
    <property type="project" value="InterPro"/>
</dbReference>
<feature type="compositionally biased region" description="Low complexity" evidence="1">
    <location>
        <begin position="359"/>
        <end position="390"/>
    </location>
</feature>
<accession>A0A7G7YLP4</accession>
<feature type="region of interest" description="Disordered" evidence="1">
    <location>
        <begin position="1"/>
        <end position="24"/>
    </location>
</feature>
<keyword evidence="3" id="KW-1185">Reference proteome</keyword>
<feature type="compositionally biased region" description="Polar residues" evidence="1">
    <location>
        <begin position="1"/>
        <end position="11"/>
    </location>
</feature>
<dbReference type="InterPro" id="IPR015889">
    <property type="entry name" value="Intradiol_dOase_core"/>
</dbReference>
<dbReference type="Pfam" id="PF00775">
    <property type="entry name" value="Dioxygenase_C"/>
    <property type="match status" value="1"/>
</dbReference>
<evidence type="ECO:0000313" key="2">
    <source>
        <dbReference type="EMBL" id="QNH95414.1"/>
    </source>
</evidence>
<dbReference type="PANTHER" id="PTHR34315:SF1">
    <property type="entry name" value="INTRADIOL RING-CLEAVAGE DIOXYGENASES DOMAIN-CONTAINING PROTEIN-RELATED"/>
    <property type="match status" value="1"/>
</dbReference>
<dbReference type="InterPro" id="IPR006311">
    <property type="entry name" value="TAT_signal"/>
</dbReference>
<evidence type="ECO:0000256" key="1">
    <source>
        <dbReference type="SAM" id="MobiDB-lite"/>
    </source>
</evidence>
<dbReference type="InterPro" id="IPR000627">
    <property type="entry name" value="Intradiol_dOase_C"/>
</dbReference>
<keyword evidence="2" id="KW-0560">Oxidoreductase</keyword>
<protein>
    <submittedName>
        <fullName evidence="2">3,4-dioxygenase subunit beta</fullName>
    </submittedName>
</protein>
<feature type="compositionally biased region" description="Pro residues" evidence="1">
    <location>
        <begin position="332"/>
        <end position="358"/>
    </location>
</feature>
<name>A0A7G7YLP4_9CORY</name>
<dbReference type="PANTHER" id="PTHR34315">
    <property type="match status" value="1"/>
</dbReference>
<dbReference type="Proteomes" id="UP000515275">
    <property type="component" value="Chromosome"/>
</dbReference>
<reference evidence="2 3" key="1">
    <citation type="submission" date="2019-12" db="EMBL/GenBank/DDBJ databases">
        <title>Corynebacterium sp. nov., isolated from feces of the Anser Albifrons in China.</title>
        <authorList>
            <person name="Liu Q."/>
        </authorList>
    </citation>
    <scope>NUCLEOTIDE SEQUENCE [LARGE SCALE GENOMIC DNA]</scope>
    <source>
        <strain evidence="2 3">23H37-10</strain>
    </source>
</reference>
<dbReference type="Gene3D" id="2.60.130.10">
    <property type="entry name" value="Aromatic compound dioxygenase"/>
    <property type="match status" value="1"/>
</dbReference>
<evidence type="ECO:0000313" key="3">
    <source>
        <dbReference type="Proteomes" id="UP000515275"/>
    </source>
</evidence>
<dbReference type="PROSITE" id="PS51318">
    <property type="entry name" value="TAT"/>
    <property type="match status" value="1"/>
</dbReference>
<feature type="region of interest" description="Disordered" evidence="1">
    <location>
        <begin position="73"/>
        <end position="119"/>
    </location>
</feature>
<gene>
    <name evidence="2" type="ORF">GP473_00700</name>
</gene>
<dbReference type="RefSeq" id="WP_185769626.1">
    <property type="nucleotide sequence ID" value="NZ_CP046883.1"/>
</dbReference>
<dbReference type="SUPFAM" id="SSF49482">
    <property type="entry name" value="Aromatic compound dioxygenase"/>
    <property type="match status" value="1"/>
</dbReference>
<feature type="region of interest" description="Disordered" evidence="1">
    <location>
        <begin position="305"/>
        <end position="390"/>
    </location>
</feature>
<organism evidence="2 3">
    <name type="scientific">Corynebacterium anserum</name>
    <dbReference type="NCBI Taxonomy" id="2684406"/>
    <lineage>
        <taxon>Bacteria</taxon>
        <taxon>Bacillati</taxon>
        <taxon>Actinomycetota</taxon>
        <taxon>Actinomycetes</taxon>
        <taxon>Mycobacteriales</taxon>
        <taxon>Corynebacteriaceae</taxon>
        <taxon>Corynebacterium</taxon>
    </lineage>
</organism>
<dbReference type="EMBL" id="CP046883">
    <property type="protein sequence ID" value="QNH95414.1"/>
    <property type="molecule type" value="Genomic_DNA"/>
</dbReference>
<dbReference type="AlphaFoldDB" id="A0A7G7YLP4"/>
<dbReference type="GO" id="GO:0016702">
    <property type="term" value="F:oxidoreductase activity, acting on single donors with incorporation of molecular oxygen, incorporation of two atoms of oxygen"/>
    <property type="evidence" value="ECO:0007669"/>
    <property type="project" value="InterPro"/>
</dbReference>
<proteinExistence type="predicted"/>
<dbReference type="KEGG" id="cans:GP473_00700"/>
<feature type="compositionally biased region" description="Gly residues" evidence="1">
    <location>
        <begin position="313"/>
        <end position="331"/>
    </location>
</feature>
<sequence length="390" mass="39785">MSTKNSTSQAPTFEGRPLARPNDDIEDQGLAFDLRTLENRQARTGRLNAVSRRGFLSLFGLSVGSATLTACGINSSSSSTASSSTSTSATSTAATDELAEMPTETNGPYPADGTNGPDVLEQVGVERKDIRSSIGGGETANGVPATLRMNIVDMANNNRPMTGAAVYVWHCDATGRYSMYSEGLENETYLRGVQTVNDEGYVEFTTIVPGCYEGRYPHIHFEVFPEIDSISDASNNVLVSQIVVPDAVTEPTYATDNYASSVTPKSHMTLDKDNVFGDGADLQTPTVTGGVKSGFEMTITVGVDTTTEQTGGTMAGPGGDSGPGGGNGGPGGQPPAGNPPGGTPPTGNPPSGNPPSGNPPNGNTANGNPASGNASSAGSQTSTSAGSQAA</sequence>
<feature type="compositionally biased region" description="Low complexity" evidence="1">
    <location>
        <begin position="75"/>
        <end position="95"/>
    </location>
</feature>
<keyword evidence="2" id="KW-0223">Dioxygenase</keyword>